<dbReference type="PIRSF" id="PIRSF000538">
    <property type="entry name" value="GlpK"/>
    <property type="match status" value="1"/>
</dbReference>
<sequence>MGKYVIGVDCGSGSVRAGLFDVTTGELLNTAVKEILINNPETDYYEQSSDDIWNAVVTTVKQVLVNVNSQDVSGISFCATCSLVALGSTGKPESVSKSQDPKWNIVMWMDHRAGEEANTINSTNHSVLKYVGGSISLEMETPKLLWLKKNLPENYRKTEHFFDLGDFLRWKASGSLSRSVCCIVCKWTHVNEEGKNYWDESYFSQVGLTDALPKIGNTFSFPGDSVQISAEAAKELGLGTNVKIGFSQIDAHSGVLGMIGCGNVPQEKVGLGRLALISGTSTCHMALSPKSVMVPGVWGPYYGVILKDMYLSEAGQSAAGKLLDHVVMSHVAYPELARECNNSVGKVLSYLEDLIRKEANPNALTEDLHIWPDFHGNRSPLADPTLKGMISGLTLSTSRTDLAALYLATIQALTYGSRHIKDEMEKAGHSFQELVICGGLTKSKLYLQMHADVIGLPVIVPDCAEPVLLGAAMSAAAATGTEVRDIVSKMAGGCSVIQPNASAKGFHDRKYRVFLQMVADQKKYREIMKSS</sequence>
<dbReference type="SUPFAM" id="SSF53067">
    <property type="entry name" value="Actin-like ATPase domain"/>
    <property type="match status" value="2"/>
</dbReference>
<keyword evidence="2" id="KW-0808">Transferase</keyword>
<dbReference type="NCBIfam" id="TIGR01315">
    <property type="entry name" value="5C_CHO_kinase"/>
    <property type="match status" value="1"/>
</dbReference>
<dbReference type="InterPro" id="IPR043129">
    <property type="entry name" value="ATPase_NBD"/>
</dbReference>
<evidence type="ECO:0000256" key="2">
    <source>
        <dbReference type="ARBA" id="ARBA00022679"/>
    </source>
</evidence>
<evidence type="ECO:0000313" key="6">
    <source>
        <dbReference type="EMBL" id="CAL8072387.1"/>
    </source>
</evidence>
<feature type="domain" description="Carbohydrate kinase FGGY C-terminal" evidence="5">
    <location>
        <begin position="275"/>
        <end position="478"/>
    </location>
</feature>
<dbReference type="Pfam" id="PF00370">
    <property type="entry name" value="FGGY_N"/>
    <property type="match status" value="1"/>
</dbReference>
<dbReference type="PANTHER" id="PTHR43435:SF4">
    <property type="entry name" value="FGGY CARBOHYDRATE KINASE DOMAIN-CONTAINING PROTEIN"/>
    <property type="match status" value="1"/>
</dbReference>
<reference evidence="6 7" key="1">
    <citation type="submission" date="2024-08" db="EMBL/GenBank/DDBJ databases">
        <authorList>
            <person name="Cucini C."/>
            <person name="Frati F."/>
        </authorList>
    </citation>
    <scope>NUCLEOTIDE SEQUENCE [LARGE SCALE GENOMIC DNA]</scope>
</reference>
<organism evidence="6 7">
    <name type="scientific">Orchesella dallaii</name>
    <dbReference type="NCBI Taxonomy" id="48710"/>
    <lineage>
        <taxon>Eukaryota</taxon>
        <taxon>Metazoa</taxon>
        <taxon>Ecdysozoa</taxon>
        <taxon>Arthropoda</taxon>
        <taxon>Hexapoda</taxon>
        <taxon>Collembola</taxon>
        <taxon>Entomobryomorpha</taxon>
        <taxon>Entomobryoidea</taxon>
        <taxon>Orchesellidae</taxon>
        <taxon>Orchesellinae</taxon>
        <taxon>Orchesella</taxon>
    </lineage>
</organism>
<dbReference type="CDD" id="cd07782">
    <property type="entry name" value="ASKHA_NBD_FGGY_D-RBK"/>
    <property type="match status" value="1"/>
</dbReference>
<gene>
    <name evidence="6" type="ORF">ODALV1_LOCUS2145</name>
</gene>
<evidence type="ECO:0000256" key="1">
    <source>
        <dbReference type="ARBA" id="ARBA00009156"/>
    </source>
</evidence>
<evidence type="ECO:0000259" key="5">
    <source>
        <dbReference type="Pfam" id="PF02782"/>
    </source>
</evidence>
<comment type="similarity">
    <text evidence="1">Belongs to the FGGY kinase family.</text>
</comment>
<evidence type="ECO:0000256" key="3">
    <source>
        <dbReference type="ARBA" id="ARBA00022777"/>
    </source>
</evidence>
<keyword evidence="7" id="KW-1185">Reference proteome</keyword>
<dbReference type="Gene3D" id="1.20.58.2240">
    <property type="match status" value="1"/>
</dbReference>
<dbReference type="EMBL" id="CAXLJM020000007">
    <property type="protein sequence ID" value="CAL8072387.1"/>
    <property type="molecule type" value="Genomic_DNA"/>
</dbReference>
<evidence type="ECO:0000259" key="4">
    <source>
        <dbReference type="Pfam" id="PF00370"/>
    </source>
</evidence>
<dbReference type="Proteomes" id="UP001642540">
    <property type="component" value="Unassembled WGS sequence"/>
</dbReference>
<accession>A0ABP1PP13</accession>
<protein>
    <recommendedName>
        <fullName evidence="8">FGGY carbohydrate kinase domain-containing protein</fullName>
    </recommendedName>
</protein>
<dbReference type="PANTHER" id="PTHR43435">
    <property type="entry name" value="RIBULOKINASE"/>
    <property type="match status" value="1"/>
</dbReference>
<dbReference type="InterPro" id="IPR000577">
    <property type="entry name" value="Carb_kinase_FGGY"/>
</dbReference>
<dbReference type="Pfam" id="PF02782">
    <property type="entry name" value="FGGY_C"/>
    <property type="match status" value="1"/>
</dbReference>
<name>A0ABP1PP13_9HEXA</name>
<feature type="domain" description="Carbohydrate kinase FGGY N-terminal" evidence="4">
    <location>
        <begin position="4"/>
        <end position="257"/>
    </location>
</feature>
<keyword evidence="3" id="KW-0418">Kinase</keyword>
<dbReference type="Gene3D" id="3.30.420.40">
    <property type="match status" value="1"/>
</dbReference>
<proteinExistence type="inferred from homology"/>
<evidence type="ECO:0000313" key="7">
    <source>
        <dbReference type="Proteomes" id="UP001642540"/>
    </source>
</evidence>
<dbReference type="InterPro" id="IPR006003">
    <property type="entry name" value="FGGY_RbtK-like"/>
</dbReference>
<comment type="caution">
    <text evidence="6">The sequence shown here is derived from an EMBL/GenBank/DDBJ whole genome shotgun (WGS) entry which is preliminary data.</text>
</comment>
<dbReference type="InterPro" id="IPR018484">
    <property type="entry name" value="FGGY_N"/>
</dbReference>
<evidence type="ECO:0008006" key="8">
    <source>
        <dbReference type="Google" id="ProtNLM"/>
    </source>
</evidence>
<dbReference type="InterPro" id="IPR018485">
    <property type="entry name" value="FGGY_C"/>
</dbReference>